<feature type="region of interest" description="Disordered" evidence="1">
    <location>
        <begin position="304"/>
        <end position="323"/>
    </location>
</feature>
<keyword evidence="3" id="KW-1185">Reference proteome</keyword>
<sequence length="335" mass="35662">MTRDESQERVLTAVPMYSPCGRSGFHPSLGPSAIPTDQMMVFKTQVEDVGMATAQGAIPTSSMSMSMDSSVSSNLEYRSHAEASLSGDYVPTAVPIGSPCGRTKLHVPLGPSAIPTDQIVILDAQTTTGDSLGSTTTEFSAAAESNDHSTERLVTASPIGTPCGRTKFRVPLGPSAIPTDQILKFEQQRTVVPDGLSPLRSAVGKSTDFISPIAASGTRPLIDQWNLARNDNSDTNVSNRKKTACEPSEVKVQPSGGKTALSNSPLSPIANTARLPSGDSLFKESEVQMDRTAAQQKLIDQMLKRNQSGATQETTPEGLPQVEVIKLWPRDGRHT</sequence>
<gene>
    <name evidence="2" type="ORF">SVUK_LOCUS6057</name>
</gene>
<proteinExistence type="predicted"/>
<feature type="compositionally biased region" description="Polar residues" evidence="1">
    <location>
        <begin position="304"/>
        <end position="315"/>
    </location>
</feature>
<dbReference type="AlphaFoldDB" id="A0A3P7IV78"/>
<name>A0A3P7IV78_STRVU</name>
<dbReference type="OrthoDB" id="5877564at2759"/>
<evidence type="ECO:0000313" key="2">
    <source>
        <dbReference type="EMBL" id="VDM71059.1"/>
    </source>
</evidence>
<evidence type="ECO:0000313" key="3">
    <source>
        <dbReference type="Proteomes" id="UP000270094"/>
    </source>
</evidence>
<evidence type="ECO:0000256" key="1">
    <source>
        <dbReference type="SAM" id="MobiDB-lite"/>
    </source>
</evidence>
<reference evidence="2 3" key="1">
    <citation type="submission" date="2018-11" db="EMBL/GenBank/DDBJ databases">
        <authorList>
            <consortium name="Pathogen Informatics"/>
        </authorList>
    </citation>
    <scope>NUCLEOTIDE SEQUENCE [LARGE SCALE GENOMIC DNA]</scope>
</reference>
<feature type="compositionally biased region" description="Polar residues" evidence="1">
    <location>
        <begin position="260"/>
        <end position="269"/>
    </location>
</feature>
<dbReference type="EMBL" id="UYYB01018659">
    <property type="protein sequence ID" value="VDM71059.1"/>
    <property type="molecule type" value="Genomic_DNA"/>
</dbReference>
<feature type="region of interest" description="Disordered" evidence="1">
    <location>
        <begin position="232"/>
        <end position="269"/>
    </location>
</feature>
<accession>A0A3P7IV78</accession>
<protein>
    <submittedName>
        <fullName evidence="2">Uncharacterized protein</fullName>
    </submittedName>
</protein>
<organism evidence="2 3">
    <name type="scientific">Strongylus vulgaris</name>
    <name type="common">Blood worm</name>
    <dbReference type="NCBI Taxonomy" id="40348"/>
    <lineage>
        <taxon>Eukaryota</taxon>
        <taxon>Metazoa</taxon>
        <taxon>Ecdysozoa</taxon>
        <taxon>Nematoda</taxon>
        <taxon>Chromadorea</taxon>
        <taxon>Rhabditida</taxon>
        <taxon>Rhabditina</taxon>
        <taxon>Rhabditomorpha</taxon>
        <taxon>Strongyloidea</taxon>
        <taxon>Strongylidae</taxon>
        <taxon>Strongylus</taxon>
    </lineage>
</organism>
<dbReference type="Proteomes" id="UP000270094">
    <property type="component" value="Unassembled WGS sequence"/>
</dbReference>